<dbReference type="RefSeq" id="WP_203990306.1">
    <property type="nucleotide sequence ID" value="NZ_BOOU01000068.1"/>
</dbReference>
<evidence type="ECO:0000313" key="3">
    <source>
        <dbReference type="Proteomes" id="UP000655287"/>
    </source>
</evidence>
<gene>
    <name evidence="2" type="ORF">Sru01_50150</name>
</gene>
<comment type="caution">
    <text evidence="2">The sequence shown here is derived from an EMBL/GenBank/DDBJ whole genome shotgun (WGS) entry which is preliminary data.</text>
</comment>
<organism evidence="2 3">
    <name type="scientific">Sphaerisporangium rufum</name>
    <dbReference type="NCBI Taxonomy" id="1381558"/>
    <lineage>
        <taxon>Bacteria</taxon>
        <taxon>Bacillati</taxon>
        <taxon>Actinomycetota</taxon>
        <taxon>Actinomycetes</taxon>
        <taxon>Streptosporangiales</taxon>
        <taxon>Streptosporangiaceae</taxon>
        <taxon>Sphaerisporangium</taxon>
    </lineage>
</organism>
<keyword evidence="3" id="KW-1185">Reference proteome</keyword>
<sequence length="194" mass="21204">MTDLETPWEPPLAGDETEHLVGALERLRATFRWKADGLDAAGLDTRVGASALTLGALLKHLAVVEDHTFTVRLHGEPLGAPWHTGDDEGDHEWPFTSAAGDTPERLYAFWDEAVERSRATLGAALDAGGLDQLTAVAMPDGRHVSLRRLVCDLIEEYGRHTGHADLLREAVDGRTGEDPPPGWRPKSGHWRPGR</sequence>
<evidence type="ECO:0000313" key="2">
    <source>
        <dbReference type="EMBL" id="GII80033.1"/>
    </source>
</evidence>
<dbReference type="Pfam" id="PF04978">
    <property type="entry name" value="MST"/>
    <property type="match status" value="1"/>
</dbReference>
<proteinExistence type="predicted"/>
<dbReference type="InterPro" id="IPR034660">
    <property type="entry name" value="DinB/YfiT-like"/>
</dbReference>
<protein>
    <submittedName>
        <fullName evidence="2">Mini-circle protein</fullName>
    </submittedName>
</protein>
<dbReference type="Gene3D" id="1.20.120.450">
    <property type="entry name" value="dinb family like domain"/>
    <property type="match status" value="1"/>
</dbReference>
<dbReference type="InterPro" id="IPR007061">
    <property type="entry name" value="MST-like"/>
</dbReference>
<dbReference type="AlphaFoldDB" id="A0A919R6I3"/>
<dbReference type="Proteomes" id="UP000655287">
    <property type="component" value="Unassembled WGS sequence"/>
</dbReference>
<reference evidence="2" key="1">
    <citation type="submission" date="2021-01" db="EMBL/GenBank/DDBJ databases">
        <title>Whole genome shotgun sequence of Sphaerisporangium rufum NBRC 109079.</title>
        <authorList>
            <person name="Komaki H."/>
            <person name="Tamura T."/>
        </authorList>
    </citation>
    <scope>NUCLEOTIDE SEQUENCE</scope>
    <source>
        <strain evidence="2">NBRC 109079</strain>
    </source>
</reference>
<accession>A0A919R6I3</accession>
<evidence type="ECO:0000256" key="1">
    <source>
        <dbReference type="SAM" id="MobiDB-lite"/>
    </source>
</evidence>
<dbReference type="EMBL" id="BOOU01000068">
    <property type="protein sequence ID" value="GII80033.1"/>
    <property type="molecule type" value="Genomic_DNA"/>
</dbReference>
<dbReference type="SUPFAM" id="SSF109854">
    <property type="entry name" value="DinB/YfiT-like putative metalloenzymes"/>
    <property type="match status" value="1"/>
</dbReference>
<name>A0A919R6I3_9ACTN</name>
<feature type="region of interest" description="Disordered" evidence="1">
    <location>
        <begin position="171"/>
        <end position="194"/>
    </location>
</feature>